<protein>
    <submittedName>
        <fullName evidence="1">Uncharacterized protein</fullName>
    </submittedName>
</protein>
<evidence type="ECO:0000313" key="2">
    <source>
        <dbReference type="Proteomes" id="UP000321306"/>
    </source>
</evidence>
<sequence length="163" mass="18230">MRLLCLCACLGSLGQAQKAVTYNQVLDLLAVAQKRVLLYTPHFADVKLADAFRLIVLDKTRQVRVYTVTVPFFSFKPDTTVNALTLLGVATFEAQVNSKESVLVIDDYVFTSKSLGKVPYPKDIKLVPANEADAYLKWFKTTVDKAHLIKISDIPRRIRSAKP</sequence>
<dbReference type="Proteomes" id="UP000321306">
    <property type="component" value="Unassembled WGS sequence"/>
</dbReference>
<accession>A0A511NBD4</accession>
<keyword evidence="2" id="KW-1185">Reference proteome</keyword>
<reference evidence="1 2" key="1">
    <citation type="submission" date="2019-07" db="EMBL/GenBank/DDBJ databases">
        <title>Whole genome shotgun sequence of Deinococcus cellulosilyticus NBRC 106333.</title>
        <authorList>
            <person name="Hosoyama A."/>
            <person name="Uohara A."/>
            <person name="Ohji S."/>
            <person name="Ichikawa N."/>
        </authorList>
    </citation>
    <scope>NUCLEOTIDE SEQUENCE [LARGE SCALE GENOMIC DNA]</scope>
    <source>
        <strain evidence="1 2">NBRC 106333</strain>
    </source>
</reference>
<organism evidence="1 2">
    <name type="scientific">Deinococcus cellulosilyticus (strain DSM 18568 / NBRC 106333 / KACC 11606 / 5516J-15)</name>
    <dbReference type="NCBI Taxonomy" id="1223518"/>
    <lineage>
        <taxon>Bacteria</taxon>
        <taxon>Thermotogati</taxon>
        <taxon>Deinococcota</taxon>
        <taxon>Deinococci</taxon>
        <taxon>Deinococcales</taxon>
        <taxon>Deinococcaceae</taxon>
        <taxon>Deinococcus</taxon>
    </lineage>
</organism>
<evidence type="ECO:0000313" key="1">
    <source>
        <dbReference type="EMBL" id="GEM49828.1"/>
    </source>
</evidence>
<comment type="caution">
    <text evidence="1">The sequence shown here is derived from an EMBL/GenBank/DDBJ whole genome shotgun (WGS) entry which is preliminary data.</text>
</comment>
<dbReference type="AlphaFoldDB" id="A0A511NBD4"/>
<proteinExistence type="predicted"/>
<name>A0A511NBD4_DEIC1</name>
<gene>
    <name evidence="1" type="ORF">DC3_54630</name>
</gene>
<dbReference type="EMBL" id="BJXB01000045">
    <property type="protein sequence ID" value="GEM49828.1"/>
    <property type="molecule type" value="Genomic_DNA"/>
</dbReference>